<evidence type="ECO:0008006" key="4">
    <source>
        <dbReference type="Google" id="ProtNLM"/>
    </source>
</evidence>
<organism evidence="2 3">
    <name type="scientific">Candidatus Uhrbacteria bacterium RIFCSPLOWO2_01_FULL_47_24</name>
    <dbReference type="NCBI Taxonomy" id="1802401"/>
    <lineage>
        <taxon>Bacteria</taxon>
        <taxon>Candidatus Uhriibacteriota</taxon>
    </lineage>
</organism>
<feature type="transmembrane region" description="Helical" evidence="1">
    <location>
        <begin position="202"/>
        <end position="220"/>
    </location>
</feature>
<feature type="transmembrane region" description="Helical" evidence="1">
    <location>
        <begin position="232"/>
        <end position="250"/>
    </location>
</feature>
<comment type="caution">
    <text evidence="2">The sequence shown here is derived from an EMBL/GenBank/DDBJ whole genome shotgun (WGS) entry which is preliminary data.</text>
</comment>
<feature type="transmembrane region" description="Helical" evidence="1">
    <location>
        <begin position="20"/>
        <end position="48"/>
    </location>
</feature>
<accession>A0A1F7UU98</accession>
<sequence>MRRYLKLLKILVRVSFIRALMFRAAFYMDIAYSFIWLGLFFIIIQILFSHTEEIAGWSRANLIVLLGVWSFLDDLGAGTFWDGIKRLPDLVADGAMDFILARPVDSQFLIAAERFRFSRVLVILADVGLIAYGLTIGEMAPWHTIILRFPVLVVSGYIIALSVVYLLHTLGFWFLRINNVWALYDGLEGIAKYPLDVFGRHIKLLSLTIVPLTVMFMFPAQALLGRITTLEVLYAPVVAAIFFAVARWFYQYSVRRYSSVA</sequence>
<dbReference type="STRING" id="1802401.A3B21_03615"/>
<gene>
    <name evidence="2" type="ORF">A3B21_03615</name>
</gene>
<proteinExistence type="predicted"/>
<dbReference type="AlphaFoldDB" id="A0A1F7UU98"/>
<evidence type="ECO:0000313" key="2">
    <source>
        <dbReference type="EMBL" id="OGL81278.1"/>
    </source>
</evidence>
<dbReference type="PANTHER" id="PTHR36833:SF2">
    <property type="entry name" value="SLR0610 PROTEIN"/>
    <property type="match status" value="1"/>
</dbReference>
<feature type="transmembrane region" description="Helical" evidence="1">
    <location>
        <begin position="120"/>
        <end position="139"/>
    </location>
</feature>
<keyword evidence="1" id="KW-1133">Transmembrane helix</keyword>
<dbReference type="PANTHER" id="PTHR36833">
    <property type="entry name" value="SLR0610 PROTEIN-RELATED"/>
    <property type="match status" value="1"/>
</dbReference>
<keyword evidence="1" id="KW-0812">Transmembrane</keyword>
<protein>
    <recommendedName>
        <fullName evidence="4">ABC transporter permease</fullName>
    </recommendedName>
</protein>
<keyword evidence="1" id="KW-0472">Membrane</keyword>
<evidence type="ECO:0000256" key="1">
    <source>
        <dbReference type="SAM" id="Phobius"/>
    </source>
</evidence>
<reference evidence="2 3" key="1">
    <citation type="journal article" date="2016" name="Nat. Commun.">
        <title>Thousands of microbial genomes shed light on interconnected biogeochemical processes in an aquifer system.</title>
        <authorList>
            <person name="Anantharaman K."/>
            <person name="Brown C.T."/>
            <person name="Hug L.A."/>
            <person name="Sharon I."/>
            <person name="Castelle C.J."/>
            <person name="Probst A.J."/>
            <person name="Thomas B.C."/>
            <person name="Singh A."/>
            <person name="Wilkins M.J."/>
            <person name="Karaoz U."/>
            <person name="Brodie E.L."/>
            <person name="Williams K.H."/>
            <person name="Hubbard S.S."/>
            <person name="Banfield J.F."/>
        </authorList>
    </citation>
    <scope>NUCLEOTIDE SEQUENCE [LARGE SCALE GENOMIC DNA]</scope>
</reference>
<evidence type="ECO:0000313" key="3">
    <source>
        <dbReference type="Proteomes" id="UP000176897"/>
    </source>
</evidence>
<dbReference type="EMBL" id="MGEJ01000008">
    <property type="protein sequence ID" value="OGL81278.1"/>
    <property type="molecule type" value="Genomic_DNA"/>
</dbReference>
<dbReference type="InterPro" id="IPR010390">
    <property type="entry name" value="ABC-2_transporter-like"/>
</dbReference>
<dbReference type="Pfam" id="PF06182">
    <property type="entry name" value="ABC2_membrane_6"/>
    <property type="match status" value="1"/>
</dbReference>
<dbReference type="Proteomes" id="UP000176897">
    <property type="component" value="Unassembled WGS sequence"/>
</dbReference>
<feature type="transmembrane region" description="Helical" evidence="1">
    <location>
        <begin position="145"/>
        <end position="167"/>
    </location>
</feature>
<name>A0A1F7UU98_9BACT</name>